<reference evidence="3" key="1">
    <citation type="journal article" date="2021" name="Nat. Commun.">
        <title>Genomic analyses provide insights into spinach domestication and the genetic basis of agronomic traits.</title>
        <authorList>
            <person name="Cai X."/>
            <person name="Sun X."/>
            <person name="Xu C."/>
            <person name="Sun H."/>
            <person name="Wang X."/>
            <person name="Ge C."/>
            <person name="Zhang Z."/>
            <person name="Wang Q."/>
            <person name="Fei Z."/>
            <person name="Jiao C."/>
            <person name="Wang Q."/>
        </authorList>
    </citation>
    <scope>NUCLEOTIDE SEQUENCE [LARGE SCALE GENOMIC DNA]</scope>
    <source>
        <strain evidence="3">cv. Varoflay</strain>
    </source>
</reference>
<dbReference type="GO" id="GO:0004834">
    <property type="term" value="F:tryptophan synthase activity"/>
    <property type="evidence" value="ECO:0007669"/>
    <property type="project" value="InterPro"/>
</dbReference>
<accession>A0A9R0I2E5</accession>
<keyword evidence="2" id="KW-0663">Pyridoxal phosphate</keyword>
<dbReference type="PANTHER" id="PTHR48077">
    <property type="entry name" value="TRYPTOPHAN SYNTHASE-RELATED"/>
    <property type="match status" value="1"/>
</dbReference>
<dbReference type="AlphaFoldDB" id="A0A9R0I2E5"/>
<evidence type="ECO:0008006" key="5">
    <source>
        <dbReference type="Google" id="ProtNLM"/>
    </source>
</evidence>
<dbReference type="Gene3D" id="3.40.50.1100">
    <property type="match status" value="1"/>
</dbReference>
<dbReference type="RefSeq" id="XP_021840274.2">
    <property type="nucleotide sequence ID" value="XM_021984582.2"/>
</dbReference>
<proteinExistence type="predicted"/>
<evidence type="ECO:0000313" key="3">
    <source>
        <dbReference type="Proteomes" id="UP000813463"/>
    </source>
</evidence>
<evidence type="ECO:0000256" key="2">
    <source>
        <dbReference type="ARBA" id="ARBA00022898"/>
    </source>
</evidence>
<dbReference type="InterPro" id="IPR023026">
    <property type="entry name" value="Trp_synth_beta/beta-like"/>
</dbReference>
<gene>
    <name evidence="4" type="primary">LOC110780164</name>
</gene>
<dbReference type="GO" id="GO:0052684">
    <property type="term" value="F:L-serine hydro-lyase (adding indole, L-tryptophan-forming) activity"/>
    <property type="evidence" value="ECO:0007669"/>
    <property type="project" value="TreeGrafter"/>
</dbReference>
<dbReference type="SUPFAM" id="SSF53686">
    <property type="entry name" value="Tryptophan synthase beta subunit-like PLP-dependent enzymes"/>
    <property type="match status" value="1"/>
</dbReference>
<reference evidence="4" key="2">
    <citation type="submission" date="2025-08" db="UniProtKB">
        <authorList>
            <consortium name="RefSeq"/>
        </authorList>
    </citation>
    <scope>IDENTIFICATION</scope>
    <source>
        <tissue evidence="4">Leaf</tissue>
    </source>
</reference>
<evidence type="ECO:0000256" key="1">
    <source>
        <dbReference type="ARBA" id="ARBA00001933"/>
    </source>
</evidence>
<dbReference type="InterPro" id="IPR036052">
    <property type="entry name" value="TrpB-like_PALP_sf"/>
</dbReference>
<dbReference type="GeneID" id="110780164"/>
<dbReference type="PANTHER" id="PTHR48077:SF6">
    <property type="entry name" value="TRYPTOPHAN SYNTHASE"/>
    <property type="match status" value="1"/>
</dbReference>
<dbReference type="Proteomes" id="UP000813463">
    <property type="component" value="Chromosome 1"/>
</dbReference>
<sequence>MKTWGAKVHPSPSELTEAGRRILQSDPLSPGSLGITIKEAVEAVIGEECIKQMTTFGETPDVIIGCTGGGCNFGELCFPFIREKLIGKMNLLKRSIEPTACPSLAKGVFSYGSGDPTGMTPLLKMHTLGHDFIPDPIHAGGLLYHGMTPLISHAYELGLMEAVAILQTECFQAYVSKTKKTMHCKYSSHERKFIWYN</sequence>
<name>A0A9R0I2E5_SPIOL</name>
<dbReference type="GO" id="GO:0005737">
    <property type="term" value="C:cytoplasm"/>
    <property type="evidence" value="ECO:0007669"/>
    <property type="project" value="TreeGrafter"/>
</dbReference>
<evidence type="ECO:0000313" key="4">
    <source>
        <dbReference type="RefSeq" id="XP_021840274.2"/>
    </source>
</evidence>
<comment type="cofactor">
    <cofactor evidence="1">
        <name>pyridoxal 5'-phosphate</name>
        <dbReference type="ChEBI" id="CHEBI:597326"/>
    </cofactor>
</comment>
<dbReference type="KEGG" id="soe:110780164"/>
<keyword evidence="3" id="KW-1185">Reference proteome</keyword>
<protein>
    <recommendedName>
        <fullName evidence="5">Tryptophan synthase beta chain-like PALP domain-containing protein</fullName>
    </recommendedName>
</protein>
<organism evidence="3 4">
    <name type="scientific">Spinacia oleracea</name>
    <name type="common">Spinach</name>
    <dbReference type="NCBI Taxonomy" id="3562"/>
    <lineage>
        <taxon>Eukaryota</taxon>
        <taxon>Viridiplantae</taxon>
        <taxon>Streptophyta</taxon>
        <taxon>Embryophyta</taxon>
        <taxon>Tracheophyta</taxon>
        <taxon>Spermatophyta</taxon>
        <taxon>Magnoliopsida</taxon>
        <taxon>eudicotyledons</taxon>
        <taxon>Gunneridae</taxon>
        <taxon>Pentapetalae</taxon>
        <taxon>Caryophyllales</taxon>
        <taxon>Chenopodiaceae</taxon>
        <taxon>Chenopodioideae</taxon>
        <taxon>Anserineae</taxon>
        <taxon>Spinacia</taxon>
    </lineage>
</organism>